<dbReference type="GO" id="GO:0016020">
    <property type="term" value="C:membrane"/>
    <property type="evidence" value="ECO:0007669"/>
    <property type="project" value="UniProtKB-SubCell"/>
</dbReference>
<dbReference type="GO" id="GO:0022857">
    <property type="term" value="F:transmembrane transporter activity"/>
    <property type="evidence" value="ECO:0007669"/>
    <property type="project" value="InterPro"/>
</dbReference>
<proteinExistence type="predicted"/>
<sequence length="409" mass="45952">MDRFGRKRMFGISTFIYICLGNCISWLPGLEHILIFRFIMGFFHPAVIDAGFTLVLEVFEPKYRSAASILIFVPWSFGMMTLTGFAYLLMDWRLVLFACALPSLLFIPAIWSLDESPRWLIVRGHHNRALQVLQKAARWNKTSLSPEHQLRAIMDNILEESTNCKPVTRKGLLPRLKHILHQYTILFSTRMMIRITLCVYVINFSLGTVYNGLSLGADIFTDNPYIYTVMSAVFEMPGNIFTVPIADYFGRRIPNMFFLFLNGLIIISITFIPTSLGWLLTTLALMGKLTISAAYQIYSLHSTELFPTEVRTRGTGTSSMLAKLGATVAPFIVDSMQSLWISTPYVVLGGVTIMSTFITYLLPETKGIPLNDTIAALTRATSKNKKNESNDEDDAKSSTTTALVDSVVV</sequence>
<evidence type="ECO:0000256" key="1">
    <source>
        <dbReference type="ARBA" id="ARBA00004141"/>
    </source>
</evidence>
<evidence type="ECO:0000313" key="9">
    <source>
        <dbReference type="Proteomes" id="UP001286313"/>
    </source>
</evidence>
<name>A0AAE1G049_PETCI</name>
<feature type="transmembrane region" description="Helical" evidence="6">
    <location>
        <begin position="191"/>
        <end position="213"/>
    </location>
</feature>
<dbReference type="Gene3D" id="1.20.1250.20">
    <property type="entry name" value="MFS general substrate transporter like domains"/>
    <property type="match status" value="1"/>
</dbReference>
<dbReference type="PANTHER" id="PTHR24064">
    <property type="entry name" value="SOLUTE CARRIER FAMILY 22 MEMBER"/>
    <property type="match status" value="1"/>
</dbReference>
<feature type="transmembrane region" description="Helical" evidence="6">
    <location>
        <begin position="34"/>
        <end position="56"/>
    </location>
</feature>
<dbReference type="PROSITE" id="PS50850">
    <property type="entry name" value="MFS"/>
    <property type="match status" value="1"/>
</dbReference>
<evidence type="ECO:0000256" key="5">
    <source>
        <dbReference type="SAM" id="MobiDB-lite"/>
    </source>
</evidence>
<evidence type="ECO:0000256" key="3">
    <source>
        <dbReference type="ARBA" id="ARBA00022989"/>
    </source>
</evidence>
<keyword evidence="4 6" id="KW-0472">Membrane</keyword>
<evidence type="ECO:0000256" key="2">
    <source>
        <dbReference type="ARBA" id="ARBA00022692"/>
    </source>
</evidence>
<keyword evidence="2 6" id="KW-0812">Transmembrane</keyword>
<evidence type="ECO:0000256" key="4">
    <source>
        <dbReference type="ARBA" id="ARBA00023136"/>
    </source>
</evidence>
<feature type="transmembrane region" description="Helical" evidence="6">
    <location>
        <begin position="225"/>
        <end position="245"/>
    </location>
</feature>
<dbReference type="EMBL" id="JAWQEG010001103">
    <property type="protein sequence ID" value="KAK3882362.1"/>
    <property type="molecule type" value="Genomic_DNA"/>
</dbReference>
<evidence type="ECO:0000259" key="7">
    <source>
        <dbReference type="PROSITE" id="PS50850"/>
    </source>
</evidence>
<dbReference type="InterPro" id="IPR020846">
    <property type="entry name" value="MFS_dom"/>
</dbReference>
<keyword evidence="3 6" id="KW-1133">Transmembrane helix</keyword>
<dbReference type="AlphaFoldDB" id="A0AAE1G049"/>
<feature type="transmembrane region" description="Helical" evidence="6">
    <location>
        <begin position="339"/>
        <end position="362"/>
    </location>
</feature>
<dbReference type="Proteomes" id="UP001286313">
    <property type="component" value="Unassembled WGS sequence"/>
</dbReference>
<keyword evidence="9" id="KW-1185">Reference proteome</keyword>
<feature type="transmembrane region" description="Helical" evidence="6">
    <location>
        <begin position="68"/>
        <end position="88"/>
    </location>
</feature>
<feature type="domain" description="Major facilitator superfamily (MFS) profile" evidence="7">
    <location>
        <begin position="1"/>
        <end position="367"/>
    </location>
</feature>
<protein>
    <recommendedName>
        <fullName evidence="7">Major facilitator superfamily (MFS) profile domain-containing protein</fullName>
    </recommendedName>
</protein>
<evidence type="ECO:0000313" key="8">
    <source>
        <dbReference type="EMBL" id="KAK3882362.1"/>
    </source>
</evidence>
<gene>
    <name evidence="8" type="ORF">Pcinc_013269</name>
</gene>
<evidence type="ECO:0000256" key="6">
    <source>
        <dbReference type="SAM" id="Phobius"/>
    </source>
</evidence>
<comment type="caution">
    <text evidence="8">The sequence shown here is derived from an EMBL/GenBank/DDBJ whole genome shotgun (WGS) entry which is preliminary data.</text>
</comment>
<dbReference type="InterPro" id="IPR036259">
    <property type="entry name" value="MFS_trans_sf"/>
</dbReference>
<dbReference type="InterPro" id="IPR005828">
    <property type="entry name" value="MFS_sugar_transport-like"/>
</dbReference>
<feature type="transmembrane region" description="Helical" evidence="6">
    <location>
        <begin position="9"/>
        <end position="28"/>
    </location>
</feature>
<dbReference type="Pfam" id="PF00083">
    <property type="entry name" value="Sugar_tr"/>
    <property type="match status" value="1"/>
</dbReference>
<accession>A0AAE1G049</accession>
<feature type="region of interest" description="Disordered" evidence="5">
    <location>
        <begin position="382"/>
        <end position="409"/>
    </location>
</feature>
<dbReference type="SUPFAM" id="SSF103473">
    <property type="entry name" value="MFS general substrate transporter"/>
    <property type="match status" value="1"/>
</dbReference>
<organism evidence="8 9">
    <name type="scientific">Petrolisthes cinctipes</name>
    <name type="common">Flat porcelain crab</name>
    <dbReference type="NCBI Taxonomy" id="88211"/>
    <lineage>
        <taxon>Eukaryota</taxon>
        <taxon>Metazoa</taxon>
        <taxon>Ecdysozoa</taxon>
        <taxon>Arthropoda</taxon>
        <taxon>Crustacea</taxon>
        <taxon>Multicrustacea</taxon>
        <taxon>Malacostraca</taxon>
        <taxon>Eumalacostraca</taxon>
        <taxon>Eucarida</taxon>
        <taxon>Decapoda</taxon>
        <taxon>Pleocyemata</taxon>
        <taxon>Anomura</taxon>
        <taxon>Galatheoidea</taxon>
        <taxon>Porcellanidae</taxon>
        <taxon>Petrolisthes</taxon>
    </lineage>
</organism>
<reference evidence="8" key="1">
    <citation type="submission" date="2023-10" db="EMBL/GenBank/DDBJ databases">
        <title>Genome assemblies of two species of porcelain crab, Petrolisthes cinctipes and Petrolisthes manimaculis (Anomura: Porcellanidae).</title>
        <authorList>
            <person name="Angst P."/>
        </authorList>
    </citation>
    <scope>NUCLEOTIDE SEQUENCE</scope>
    <source>
        <strain evidence="8">PB745_01</strain>
        <tissue evidence="8">Gill</tissue>
    </source>
</reference>
<feature type="transmembrane region" description="Helical" evidence="6">
    <location>
        <begin position="257"/>
        <end position="280"/>
    </location>
</feature>
<comment type="subcellular location">
    <subcellularLocation>
        <location evidence="1">Membrane</location>
        <topology evidence="1">Multi-pass membrane protein</topology>
    </subcellularLocation>
</comment>
<feature type="transmembrane region" description="Helical" evidence="6">
    <location>
        <begin position="94"/>
        <end position="113"/>
    </location>
</feature>